<accession>A0A7W8JWR0</accession>
<feature type="transmembrane region" description="Helical" evidence="7">
    <location>
        <begin position="121"/>
        <end position="144"/>
    </location>
</feature>
<keyword evidence="2 7" id="KW-0813">Transport</keyword>
<sequence length="295" mass="33331">MTTTTRGFTPPNAGRSARERKERTRMVAGGMLGGIICVFWLLPLLLVFMNAFKDKREYNMGESWRLPQSFHLWENLQNAWAQGLGSGFVNSLSYGLVGAAGAILLASLAAFGIVRLKMPRGLWWFLLIYSGTIFPFQVYLIPLFKAYTSFGLYDTWIGMVLFYIAICIPFCTFVMRGFFVSMPWDFQEAAKLDGCNDWMIFWKIMLPLTRAPMLVLLLFQFTWIWNDLLFGLVLSKSENVRPIMPTLAGMQGIYAGSDGPTLIAAVMIASLPTLLLFLLLRPYFMQGLRLSSVGD</sequence>
<evidence type="ECO:0000256" key="8">
    <source>
        <dbReference type="SAM" id="MobiDB-lite"/>
    </source>
</evidence>
<dbReference type="EMBL" id="JACHFL010000011">
    <property type="protein sequence ID" value="MBB5364625.1"/>
    <property type="molecule type" value="Genomic_DNA"/>
</dbReference>
<comment type="caution">
    <text evidence="10">The sequence shown here is derived from an EMBL/GenBank/DDBJ whole genome shotgun (WGS) entry which is preliminary data.</text>
</comment>
<feature type="domain" description="ABC transmembrane type-1" evidence="9">
    <location>
        <begin position="88"/>
        <end position="280"/>
    </location>
</feature>
<dbReference type="CDD" id="cd06261">
    <property type="entry name" value="TM_PBP2"/>
    <property type="match status" value="1"/>
</dbReference>
<feature type="transmembrane region" description="Helical" evidence="7">
    <location>
        <begin position="26"/>
        <end position="52"/>
    </location>
</feature>
<feature type="transmembrane region" description="Helical" evidence="7">
    <location>
        <begin position="92"/>
        <end position="114"/>
    </location>
</feature>
<dbReference type="Proteomes" id="UP000552709">
    <property type="component" value="Unassembled WGS sequence"/>
</dbReference>
<evidence type="ECO:0000256" key="7">
    <source>
        <dbReference type="RuleBase" id="RU363032"/>
    </source>
</evidence>
<dbReference type="InterPro" id="IPR000515">
    <property type="entry name" value="MetI-like"/>
</dbReference>
<keyword evidence="10" id="KW-0762">Sugar transport</keyword>
<keyword evidence="5 7" id="KW-1133">Transmembrane helix</keyword>
<feature type="transmembrane region" description="Helical" evidence="7">
    <location>
        <begin position="156"/>
        <end position="179"/>
    </location>
</feature>
<dbReference type="PROSITE" id="PS50928">
    <property type="entry name" value="ABC_TM1"/>
    <property type="match status" value="1"/>
</dbReference>
<evidence type="ECO:0000313" key="10">
    <source>
        <dbReference type="EMBL" id="MBB5364625.1"/>
    </source>
</evidence>
<organism evidence="10 11">
    <name type="scientific">Deinococcus humi</name>
    <dbReference type="NCBI Taxonomy" id="662880"/>
    <lineage>
        <taxon>Bacteria</taxon>
        <taxon>Thermotogati</taxon>
        <taxon>Deinococcota</taxon>
        <taxon>Deinococci</taxon>
        <taxon>Deinococcales</taxon>
        <taxon>Deinococcaceae</taxon>
        <taxon>Deinococcus</taxon>
    </lineage>
</organism>
<evidence type="ECO:0000313" key="11">
    <source>
        <dbReference type="Proteomes" id="UP000552709"/>
    </source>
</evidence>
<evidence type="ECO:0000256" key="4">
    <source>
        <dbReference type="ARBA" id="ARBA00022692"/>
    </source>
</evidence>
<dbReference type="PANTHER" id="PTHR43744">
    <property type="entry name" value="ABC TRANSPORTER PERMEASE PROTEIN MG189-RELATED-RELATED"/>
    <property type="match status" value="1"/>
</dbReference>
<reference evidence="10 11" key="1">
    <citation type="submission" date="2020-08" db="EMBL/GenBank/DDBJ databases">
        <title>Genomic Encyclopedia of Type Strains, Phase IV (KMG-IV): sequencing the most valuable type-strain genomes for metagenomic binning, comparative biology and taxonomic classification.</title>
        <authorList>
            <person name="Goeker M."/>
        </authorList>
    </citation>
    <scope>NUCLEOTIDE SEQUENCE [LARGE SCALE GENOMIC DNA]</scope>
    <source>
        <strain evidence="10 11">DSM 27939</strain>
    </source>
</reference>
<keyword evidence="3" id="KW-1003">Cell membrane</keyword>
<feature type="transmembrane region" description="Helical" evidence="7">
    <location>
        <begin position="200"/>
        <end position="225"/>
    </location>
</feature>
<evidence type="ECO:0000256" key="6">
    <source>
        <dbReference type="ARBA" id="ARBA00023136"/>
    </source>
</evidence>
<keyword evidence="11" id="KW-1185">Reference proteome</keyword>
<comment type="similarity">
    <text evidence="7">Belongs to the binding-protein-dependent transport system permease family.</text>
</comment>
<gene>
    <name evidence="10" type="ORF">HNQ08_003738</name>
</gene>
<evidence type="ECO:0000259" key="9">
    <source>
        <dbReference type="PROSITE" id="PS50928"/>
    </source>
</evidence>
<dbReference type="RefSeq" id="WP_221284283.1">
    <property type="nucleotide sequence ID" value="NZ_JACHFL010000011.1"/>
</dbReference>
<dbReference type="PANTHER" id="PTHR43744:SF12">
    <property type="entry name" value="ABC TRANSPORTER PERMEASE PROTEIN MG189-RELATED"/>
    <property type="match status" value="1"/>
</dbReference>
<feature type="transmembrane region" description="Helical" evidence="7">
    <location>
        <begin position="262"/>
        <end position="280"/>
    </location>
</feature>
<dbReference type="Gene3D" id="1.10.3720.10">
    <property type="entry name" value="MetI-like"/>
    <property type="match status" value="1"/>
</dbReference>
<comment type="subcellular location">
    <subcellularLocation>
        <location evidence="1 7">Cell membrane</location>
        <topology evidence="1 7">Multi-pass membrane protein</topology>
    </subcellularLocation>
</comment>
<dbReference type="Pfam" id="PF00528">
    <property type="entry name" value="BPD_transp_1"/>
    <property type="match status" value="1"/>
</dbReference>
<keyword evidence="4 7" id="KW-0812">Transmembrane</keyword>
<name>A0A7W8JWR0_9DEIO</name>
<proteinExistence type="inferred from homology"/>
<dbReference type="AlphaFoldDB" id="A0A7W8JWR0"/>
<feature type="region of interest" description="Disordered" evidence="8">
    <location>
        <begin position="1"/>
        <end position="21"/>
    </location>
</feature>
<evidence type="ECO:0000256" key="3">
    <source>
        <dbReference type="ARBA" id="ARBA00022475"/>
    </source>
</evidence>
<evidence type="ECO:0000256" key="2">
    <source>
        <dbReference type="ARBA" id="ARBA00022448"/>
    </source>
</evidence>
<dbReference type="SUPFAM" id="SSF161098">
    <property type="entry name" value="MetI-like"/>
    <property type="match status" value="1"/>
</dbReference>
<dbReference type="InterPro" id="IPR035906">
    <property type="entry name" value="MetI-like_sf"/>
</dbReference>
<evidence type="ECO:0000256" key="5">
    <source>
        <dbReference type="ARBA" id="ARBA00022989"/>
    </source>
</evidence>
<protein>
    <submittedName>
        <fullName evidence="10">Multiple sugar transport system permease protein</fullName>
    </submittedName>
</protein>
<keyword evidence="6 7" id="KW-0472">Membrane</keyword>
<dbReference type="GO" id="GO:0005886">
    <property type="term" value="C:plasma membrane"/>
    <property type="evidence" value="ECO:0007669"/>
    <property type="project" value="UniProtKB-SubCell"/>
</dbReference>
<dbReference type="GO" id="GO:0055085">
    <property type="term" value="P:transmembrane transport"/>
    <property type="evidence" value="ECO:0007669"/>
    <property type="project" value="InterPro"/>
</dbReference>
<evidence type="ECO:0000256" key="1">
    <source>
        <dbReference type="ARBA" id="ARBA00004651"/>
    </source>
</evidence>